<dbReference type="EMBL" id="ML119051">
    <property type="protein sequence ID" value="ROT42980.1"/>
    <property type="molecule type" value="Genomic_DNA"/>
</dbReference>
<feature type="region of interest" description="Disordered" evidence="2">
    <location>
        <begin position="17"/>
        <end position="43"/>
    </location>
</feature>
<dbReference type="OrthoDB" id="5575722at2759"/>
<protein>
    <recommendedName>
        <fullName evidence="3">HAUS augmin-like complex subunit 6 N-terminal domain-containing protein</fullName>
    </recommendedName>
</protein>
<dbReference type="GeneID" id="39576030"/>
<dbReference type="RefSeq" id="XP_028470786.1">
    <property type="nucleotide sequence ID" value="XM_028607552.1"/>
</dbReference>
<feature type="compositionally biased region" description="Low complexity" evidence="2">
    <location>
        <begin position="655"/>
        <end position="665"/>
    </location>
</feature>
<feature type="compositionally biased region" description="Basic and acidic residues" evidence="2">
    <location>
        <begin position="708"/>
        <end position="720"/>
    </location>
</feature>
<evidence type="ECO:0000256" key="1">
    <source>
        <dbReference type="SAM" id="Coils"/>
    </source>
</evidence>
<feature type="region of interest" description="Disordered" evidence="2">
    <location>
        <begin position="685"/>
        <end position="732"/>
    </location>
</feature>
<name>A0A3N2Q8B3_SODAK</name>
<sequence length="773" mass="85835">MANLPPNSLLARSRSLRNTSSNTTTGKQTPSQPTAALTSSTPATATRSSNLSLFLTNLRLLDLDPCPDWPGFDAQTFSIQKKRIQSIEWALYQLFVLWDAEEAQTKLAPYFPPRDQVQSLNLRAALLKCLEQAKKNGVLGRDAVVRKTMLDECKGERLEEVLAAFSSAVLKKLAAAATEAQGDHPAVAQQLALEDRGYSDGRSELVTLALAHKVSLCNLLRRKDEARKQYKDLSELLDLKERNIARRREQIRATKANATDAGMKVTDDIRLDMWRMVRNNWAGHERWMEALLHGDANARTDGVLAAPFDRVWRRVQADRLSELETEGKGLLEQLEHRVKVQQESLQKRRDLHRRMCGKNGEGAAPPATELTKERKRGIDLGFDAHENLHLGRIGPTKQLTMHTQTLTPEYKTLLEQCEKELSDVGQTEVKAFKFPLAPRTRQPTRPEITSRDAEGPGKDAISDVSDIEEPHLQPYQTQEAVAETGLRQTSQRAVKLSGIFSRQRSLRRPVLNRNPSPEAKESKELPSTSLSQYPPQISGPTHDHASRTPSRSPERKPRPSVVLESIELEEPLSPEPPSPTQKLADDILASVNNASPSPVKQPKPRHTLSLAERTRLSMARLSRGGKPFDSDGEDELIPRTPRTPGGANAKPSLPDATTATASADCAAEGGHEDLVARTRRSMAGFEAAQQKAQLERRRSQRRSKMAPPRREGSYFPKVEEEGAGEGEGDTSVLAVELMEQGVEDAEAVFRSRPKLQTSPLPSPGGTWSHFEYD</sequence>
<evidence type="ECO:0000256" key="2">
    <source>
        <dbReference type="SAM" id="MobiDB-lite"/>
    </source>
</evidence>
<evidence type="ECO:0000313" key="4">
    <source>
        <dbReference type="EMBL" id="ROT42980.1"/>
    </source>
</evidence>
<feature type="region of interest" description="Disordered" evidence="2">
    <location>
        <begin position="748"/>
        <end position="773"/>
    </location>
</feature>
<feature type="region of interest" description="Disordered" evidence="2">
    <location>
        <begin position="505"/>
        <end position="665"/>
    </location>
</feature>
<gene>
    <name evidence="4" type="ORF">SODALDRAFT_267468</name>
</gene>
<feature type="domain" description="HAUS augmin-like complex subunit 6 N-terminal" evidence="3">
    <location>
        <begin position="54"/>
        <end position="282"/>
    </location>
</feature>
<keyword evidence="1" id="KW-0175">Coiled coil</keyword>
<reference evidence="4 5" key="1">
    <citation type="journal article" date="2018" name="Mol. Ecol.">
        <title>The obligate alkalophilic soda-lake fungus Sodiomyces alkalinus has shifted to a protein diet.</title>
        <authorList>
            <person name="Grum-Grzhimaylo A.A."/>
            <person name="Falkoski D.L."/>
            <person name="van den Heuvel J."/>
            <person name="Valero-Jimenez C.A."/>
            <person name="Min B."/>
            <person name="Choi I.G."/>
            <person name="Lipzen A."/>
            <person name="Daum C.G."/>
            <person name="Aanen D.K."/>
            <person name="Tsang A."/>
            <person name="Henrissat B."/>
            <person name="Bilanenko E.N."/>
            <person name="de Vries R.P."/>
            <person name="van Kan J.A.L."/>
            <person name="Grigoriev I.V."/>
            <person name="Debets A.J.M."/>
        </authorList>
    </citation>
    <scope>NUCLEOTIDE SEQUENCE [LARGE SCALE GENOMIC DNA]</scope>
    <source>
        <strain evidence="4 5">F11</strain>
    </source>
</reference>
<evidence type="ECO:0000259" key="3">
    <source>
        <dbReference type="Pfam" id="PF14661"/>
    </source>
</evidence>
<dbReference type="AlphaFoldDB" id="A0A3N2Q8B3"/>
<dbReference type="Proteomes" id="UP000272025">
    <property type="component" value="Unassembled WGS sequence"/>
</dbReference>
<keyword evidence="5" id="KW-1185">Reference proteome</keyword>
<feature type="region of interest" description="Disordered" evidence="2">
    <location>
        <begin position="434"/>
        <end position="462"/>
    </location>
</feature>
<organism evidence="4 5">
    <name type="scientific">Sodiomyces alkalinus (strain CBS 110278 / VKM F-3762 / F11)</name>
    <name type="common">Alkaliphilic filamentous fungus</name>
    <dbReference type="NCBI Taxonomy" id="1314773"/>
    <lineage>
        <taxon>Eukaryota</taxon>
        <taxon>Fungi</taxon>
        <taxon>Dikarya</taxon>
        <taxon>Ascomycota</taxon>
        <taxon>Pezizomycotina</taxon>
        <taxon>Sordariomycetes</taxon>
        <taxon>Hypocreomycetidae</taxon>
        <taxon>Glomerellales</taxon>
        <taxon>Plectosphaerellaceae</taxon>
        <taxon>Sodiomyces</taxon>
    </lineage>
</organism>
<dbReference type="Pfam" id="PF14661">
    <property type="entry name" value="HAUS6_N"/>
    <property type="match status" value="1"/>
</dbReference>
<feature type="compositionally biased region" description="Basic and acidic residues" evidence="2">
    <location>
        <begin position="541"/>
        <end position="557"/>
    </location>
</feature>
<feature type="compositionally biased region" description="Basic and acidic residues" evidence="2">
    <location>
        <begin position="448"/>
        <end position="461"/>
    </location>
</feature>
<evidence type="ECO:0000313" key="5">
    <source>
        <dbReference type="Proteomes" id="UP000272025"/>
    </source>
</evidence>
<proteinExistence type="predicted"/>
<accession>A0A3N2Q8B3</accession>
<dbReference type="STRING" id="1314773.A0A3N2Q8B3"/>
<feature type="coiled-coil region" evidence="1">
    <location>
        <begin position="223"/>
        <end position="257"/>
    </location>
</feature>
<feature type="compositionally biased region" description="Polar residues" evidence="2">
    <location>
        <begin position="525"/>
        <end position="539"/>
    </location>
</feature>
<dbReference type="InterPro" id="IPR028163">
    <property type="entry name" value="HAUS_6_N"/>
</dbReference>